<evidence type="ECO:0000313" key="2">
    <source>
        <dbReference type="Proteomes" id="UP001212997"/>
    </source>
</evidence>
<accession>A0AAD5V547</accession>
<comment type="caution">
    <text evidence="1">The sequence shown here is derived from an EMBL/GenBank/DDBJ whole genome shotgun (WGS) entry which is preliminary data.</text>
</comment>
<organism evidence="1 2">
    <name type="scientific">Meripilus lineatus</name>
    <dbReference type="NCBI Taxonomy" id="2056292"/>
    <lineage>
        <taxon>Eukaryota</taxon>
        <taxon>Fungi</taxon>
        <taxon>Dikarya</taxon>
        <taxon>Basidiomycota</taxon>
        <taxon>Agaricomycotina</taxon>
        <taxon>Agaricomycetes</taxon>
        <taxon>Polyporales</taxon>
        <taxon>Meripilaceae</taxon>
        <taxon>Meripilus</taxon>
    </lineage>
</organism>
<sequence>MSLDWYNRVYLTLTFAQYSPYFMNPSSIGVGIESLNVRHEGQVGEVKDVQLVSVSKSDWAASQTEILTMLSNLAGISRVEIQEPPRQRLWRRSDEF</sequence>
<name>A0AAD5V547_9APHY</name>
<protein>
    <submittedName>
        <fullName evidence="1">Uncharacterized protein</fullName>
    </submittedName>
</protein>
<dbReference type="EMBL" id="JANAWD010000124">
    <property type="protein sequence ID" value="KAJ3486340.1"/>
    <property type="molecule type" value="Genomic_DNA"/>
</dbReference>
<evidence type="ECO:0000313" key="1">
    <source>
        <dbReference type="EMBL" id="KAJ3486340.1"/>
    </source>
</evidence>
<keyword evidence="2" id="KW-1185">Reference proteome</keyword>
<dbReference type="Proteomes" id="UP001212997">
    <property type="component" value="Unassembled WGS sequence"/>
</dbReference>
<dbReference type="AlphaFoldDB" id="A0AAD5V547"/>
<reference evidence="1" key="1">
    <citation type="submission" date="2022-07" db="EMBL/GenBank/DDBJ databases">
        <title>Genome Sequence of Physisporinus lineatus.</title>
        <authorList>
            <person name="Buettner E."/>
        </authorList>
    </citation>
    <scope>NUCLEOTIDE SEQUENCE</scope>
    <source>
        <strain evidence="1">VT162</strain>
    </source>
</reference>
<gene>
    <name evidence="1" type="ORF">NLI96_g4317</name>
</gene>
<proteinExistence type="predicted"/>